<dbReference type="EMBL" id="JAIWYP010000004">
    <property type="protein sequence ID" value="KAH3833526.1"/>
    <property type="molecule type" value="Genomic_DNA"/>
</dbReference>
<dbReference type="Proteomes" id="UP000828390">
    <property type="component" value="Unassembled WGS sequence"/>
</dbReference>
<evidence type="ECO:0000256" key="2">
    <source>
        <dbReference type="SAM" id="MobiDB-lite"/>
    </source>
</evidence>
<reference evidence="3" key="2">
    <citation type="submission" date="2020-11" db="EMBL/GenBank/DDBJ databases">
        <authorList>
            <person name="McCartney M.A."/>
            <person name="Auch B."/>
            <person name="Kono T."/>
            <person name="Mallez S."/>
            <person name="Becker A."/>
            <person name="Gohl D.M."/>
            <person name="Silverstein K.A.T."/>
            <person name="Koren S."/>
            <person name="Bechman K.B."/>
            <person name="Herman A."/>
            <person name="Abrahante J.E."/>
            <person name="Garbe J."/>
        </authorList>
    </citation>
    <scope>NUCLEOTIDE SEQUENCE</scope>
    <source>
        <strain evidence="3">Duluth1</strain>
        <tissue evidence="3">Whole animal</tissue>
    </source>
</reference>
<gene>
    <name evidence="3" type="ORF">DPMN_106838</name>
    <name evidence="4" type="ORF">DPMN_106839</name>
</gene>
<accession>A0A9D4K5Q7</accession>
<keyword evidence="5" id="KW-1185">Reference proteome</keyword>
<feature type="region of interest" description="Disordered" evidence="2">
    <location>
        <begin position="60"/>
        <end position="90"/>
    </location>
</feature>
<dbReference type="PANTHER" id="PTHR46888:SF1">
    <property type="entry name" value="RIBONUCLEASE H"/>
    <property type="match status" value="1"/>
</dbReference>
<evidence type="ECO:0000313" key="3">
    <source>
        <dbReference type="EMBL" id="KAH3833526.1"/>
    </source>
</evidence>
<feature type="coiled-coil region" evidence="1">
    <location>
        <begin position="21"/>
        <end position="55"/>
    </location>
</feature>
<proteinExistence type="predicted"/>
<dbReference type="EMBL" id="JAIWYP010000004">
    <property type="protein sequence ID" value="KAH3833527.1"/>
    <property type="molecule type" value="Genomic_DNA"/>
</dbReference>
<dbReference type="PANTHER" id="PTHR46888">
    <property type="entry name" value="ZINC KNUCKLE DOMAINCONTAINING PROTEIN-RELATED"/>
    <property type="match status" value="1"/>
</dbReference>
<evidence type="ECO:0000313" key="4">
    <source>
        <dbReference type="EMBL" id="KAH3833527.1"/>
    </source>
</evidence>
<evidence type="ECO:0000256" key="1">
    <source>
        <dbReference type="SAM" id="Coils"/>
    </source>
</evidence>
<keyword evidence="1" id="KW-0175">Coiled coil</keyword>
<feature type="compositionally biased region" description="Basic and acidic residues" evidence="2">
    <location>
        <begin position="60"/>
        <end position="74"/>
    </location>
</feature>
<reference evidence="3" key="1">
    <citation type="journal article" date="2019" name="bioRxiv">
        <title>The Genome of the Zebra Mussel, Dreissena polymorpha: A Resource for Invasive Species Research.</title>
        <authorList>
            <person name="McCartney M.A."/>
            <person name="Auch B."/>
            <person name="Kono T."/>
            <person name="Mallez S."/>
            <person name="Zhang Y."/>
            <person name="Obille A."/>
            <person name="Becker A."/>
            <person name="Abrahante J.E."/>
            <person name="Garbe J."/>
            <person name="Badalamenti J.P."/>
            <person name="Herman A."/>
            <person name="Mangelson H."/>
            <person name="Liachko I."/>
            <person name="Sullivan S."/>
            <person name="Sone E.D."/>
            <person name="Koren S."/>
            <person name="Silverstein K.A.T."/>
            <person name="Beckman K.B."/>
            <person name="Gohl D.M."/>
        </authorList>
    </citation>
    <scope>NUCLEOTIDE SEQUENCE</scope>
    <source>
        <strain evidence="3">Duluth1</strain>
        <tissue evidence="3">Whole animal</tissue>
    </source>
</reference>
<evidence type="ECO:0000313" key="5">
    <source>
        <dbReference type="Proteomes" id="UP000828390"/>
    </source>
</evidence>
<dbReference type="AlphaFoldDB" id="A0A9D4K5Q7"/>
<protein>
    <submittedName>
        <fullName evidence="3">Uncharacterized protein</fullName>
    </submittedName>
</protein>
<name>A0A9D4K5Q7_DREPO</name>
<sequence>MSDLENLFQMGEKSGLSGETLLSFIREREEAERKERAYEREERNREREFKKLEMEREIEMERLRSGSQRGDSRTTSESGTKAKLPKLPNFDDKRDSMDAYLKRFERFAESAGWKKECWGANLSALLQGRALDVYSRLTVARLMIIRNLRMPC</sequence>
<organism evidence="3 5">
    <name type="scientific">Dreissena polymorpha</name>
    <name type="common">Zebra mussel</name>
    <name type="synonym">Mytilus polymorpha</name>
    <dbReference type="NCBI Taxonomy" id="45954"/>
    <lineage>
        <taxon>Eukaryota</taxon>
        <taxon>Metazoa</taxon>
        <taxon>Spiralia</taxon>
        <taxon>Lophotrochozoa</taxon>
        <taxon>Mollusca</taxon>
        <taxon>Bivalvia</taxon>
        <taxon>Autobranchia</taxon>
        <taxon>Heteroconchia</taxon>
        <taxon>Euheterodonta</taxon>
        <taxon>Imparidentia</taxon>
        <taxon>Neoheterodontei</taxon>
        <taxon>Myida</taxon>
        <taxon>Dreissenoidea</taxon>
        <taxon>Dreissenidae</taxon>
        <taxon>Dreissena</taxon>
    </lineage>
</organism>
<comment type="caution">
    <text evidence="3">The sequence shown here is derived from an EMBL/GenBank/DDBJ whole genome shotgun (WGS) entry which is preliminary data.</text>
</comment>